<proteinExistence type="predicted"/>
<keyword evidence="2" id="KW-1185">Reference proteome</keyword>
<organism evidence="2 3">
    <name type="scientific">Ditylenchus dipsaci</name>
    <dbReference type="NCBI Taxonomy" id="166011"/>
    <lineage>
        <taxon>Eukaryota</taxon>
        <taxon>Metazoa</taxon>
        <taxon>Ecdysozoa</taxon>
        <taxon>Nematoda</taxon>
        <taxon>Chromadorea</taxon>
        <taxon>Rhabditida</taxon>
        <taxon>Tylenchina</taxon>
        <taxon>Tylenchomorpha</taxon>
        <taxon>Sphaerularioidea</taxon>
        <taxon>Anguinidae</taxon>
        <taxon>Anguininae</taxon>
        <taxon>Ditylenchus</taxon>
    </lineage>
</organism>
<dbReference type="InterPro" id="IPR038199">
    <property type="entry name" value="DGK_typeI_N_sf"/>
</dbReference>
<accession>A0A915EH21</accession>
<evidence type="ECO:0000313" key="2">
    <source>
        <dbReference type="Proteomes" id="UP000887574"/>
    </source>
</evidence>
<evidence type="ECO:0000259" key="1">
    <source>
        <dbReference type="Pfam" id="PF14513"/>
    </source>
</evidence>
<dbReference type="Proteomes" id="UP000887574">
    <property type="component" value="Unplaced"/>
</dbReference>
<reference evidence="3" key="1">
    <citation type="submission" date="2022-11" db="UniProtKB">
        <authorList>
            <consortium name="WormBaseParasite"/>
        </authorList>
    </citation>
    <scope>IDENTIFICATION</scope>
</reference>
<dbReference type="WBParaSite" id="jg6604">
    <property type="protein sequence ID" value="jg6604"/>
    <property type="gene ID" value="jg6604"/>
</dbReference>
<name>A0A915EH21_9BILA</name>
<dbReference type="Gene3D" id="1.10.238.110">
    <property type="entry name" value="Diacylglycerol kinase alpha"/>
    <property type="match status" value="1"/>
</dbReference>
<dbReference type="Pfam" id="PF14513">
    <property type="entry name" value="DAG_kinase_N"/>
    <property type="match status" value="1"/>
</dbReference>
<dbReference type="InterPro" id="IPR029477">
    <property type="entry name" value="DAG_kinase_typeI_N"/>
</dbReference>
<dbReference type="SUPFAM" id="SSF47473">
    <property type="entry name" value="EF-hand"/>
    <property type="match status" value="1"/>
</dbReference>
<sequence>MLLSPEQFARLTEYASYSSHKLVDILVEFQPDGMFFKYLSNDLQTIDFDGFTHFINCYFGAELPSDLIQQLFLSFAHNANSAPSTSERRPSIFEEALSSTLNSVKNVFQVFRENAGEWISLAFTLMEKKEAASYEMIFNAIKE</sequence>
<feature type="domain" description="Diacylglycerol kinase type I N-terminal" evidence="1">
    <location>
        <begin position="2"/>
        <end position="108"/>
    </location>
</feature>
<evidence type="ECO:0000313" key="3">
    <source>
        <dbReference type="WBParaSite" id="jg6604"/>
    </source>
</evidence>
<dbReference type="InterPro" id="IPR011992">
    <property type="entry name" value="EF-hand-dom_pair"/>
</dbReference>
<dbReference type="AlphaFoldDB" id="A0A915EH21"/>
<protein>
    <submittedName>
        <fullName evidence="3">Diacylglycerol kinase type I N-terminal domain-containing protein</fullName>
    </submittedName>
</protein>